<accession>A0AA86RE76</accession>
<evidence type="ECO:0000313" key="1">
    <source>
        <dbReference type="EMBL" id="CAI9971372.1"/>
    </source>
</evidence>
<gene>
    <name evidence="2" type="ORF">HINF_LOCUS14560</name>
    <name evidence="1" type="ORF">HINF_LOCUS59017</name>
</gene>
<dbReference type="EMBL" id="CAXDID020000034">
    <property type="protein sequence ID" value="CAL5996108.1"/>
    <property type="molecule type" value="Genomic_DNA"/>
</dbReference>
<dbReference type="Proteomes" id="UP001642409">
    <property type="component" value="Unassembled WGS sequence"/>
</dbReference>
<proteinExistence type="predicted"/>
<comment type="caution">
    <text evidence="1">The sequence shown here is derived from an EMBL/GenBank/DDBJ whole genome shotgun (WGS) entry which is preliminary data.</text>
</comment>
<sequence length="105" mass="12048">MRSISLIHEVDRVKVEKTHYSDIHWLTNVQSFVQIHNRLYKCTNTKSFICAGVRVSRIQICLIASNNATPFRLYDSANACEHKSTRLKHTKIGTASLRLLLDGYT</sequence>
<evidence type="ECO:0000313" key="3">
    <source>
        <dbReference type="Proteomes" id="UP001642409"/>
    </source>
</evidence>
<reference evidence="2 3" key="2">
    <citation type="submission" date="2024-07" db="EMBL/GenBank/DDBJ databases">
        <authorList>
            <person name="Akdeniz Z."/>
        </authorList>
    </citation>
    <scope>NUCLEOTIDE SEQUENCE [LARGE SCALE GENOMIC DNA]</scope>
</reference>
<name>A0AA86RE76_9EUKA</name>
<organism evidence="1">
    <name type="scientific">Hexamita inflata</name>
    <dbReference type="NCBI Taxonomy" id="28002"/>
    <lineage>
        <taxon>Eukaryota</taxon>
        <taxon>Metamonada</taxon>
        <taxon>Diplomonadida</taxon>
        <taxon>Hexamitidae</taxon>
        <taxon>Hexamitinae</taxon>
        <taxon>Hexamita</taxon>
    </lineage>
</organism>
<dbReference type="EMBL" id="CATOUU010001090">
    <property type="protein sequence ID" value="CAI9971372.1"/>
    <property type="molecule type" value="Genomic_DNA"/>
</dbReference>
<keyword evidence="3" id="KW-1185">Reference proteome</keyword>
<reference evidence="1" key="1">
    <citation type="submission" date="2023-06" db="EMBL/GenBank/DDBJ databases">
        <authorList>
            <person name="Kurt Z."/>
        </authorList>
    </citation>
    <scope>NUCLEOTIDE SEQUENCE</scope>
</reference>
<dbReference type="AlphaFoldDB" id="A0AA86RE76"/>
<evidence type="ECO:0000313" key="2">
    <source>
        <dbReference type="EMBL" id="CAL5996108.1"/>
    </source>
</evidence>
<protein>
    <submittedName>
        <fullName evidence="2">Hypothetical_protein</fullName>
    </submittedName>
</protein>